<name>A0A840QC00_9PSEU</name>
<evidence type="ECO:0000313" key="3">
    <source>
        <dbReference type="Proteomes" id="UP000584374"/>
    </source>
</evidence>
<dbReference type="AlphaFoldDB" id="A0A840QC00"/>
<feature type="compositionally biased region" description="Low complexity" evidence="1">
    <location>
        <begin position="240"/>
        <end position="251"/>
    </location>
</feature>
<sequence>MSDVDNPGAQRNEPAEAAQDTSAGFGHASGPSPDPALSTTSRVPHGQMNPDGVPLVGREPWRRWFAAADGSRPRPVGESGWIEAGERFVEGGKGLGVGPSAAVPGSAGAARRDLPDGGSVSGVAESRSVAGMAVAGSGVRGEVVAGGVAQWSVRDLRREIERARLVVGPREPALALVQHTHDVTQLAGHGLVSVAEVVELVAARRLEQGVAQARRFSRELAVWLGTEGDSLGVHAGAGVDSPAAGAGSQAGADEDAEPGAQSPRRVPPAKAVGRGRVVDLEEVWAEVRRADEAGQPHTGPSLGEVFGGSSRWGYKRLAEYRKEAGVSRAEVLYREREKVWAEARRAREAGRPHNGATLAKAFEKSVSWGKDRLAEFRRREGGRPAVRGESKSTVELAAVWGEERRADERGEPHSGQTLGKAFEKSASWGKDRLAEFKQGEGSTTEAQPLVGDAALEAVWAELRRARDAGEPHTGKSLAGVFGKSASWGNKWIAVFRRRERDVGRAAGARRNSEA</sequence>
<reference evidence="2 3" key="1">
    <citation type="submission" date="2020-08" db="EMBL/GenBank/DDBJ databases">
        <title>Sequencing the genomes of 1000 actinobacteria strains.</title>
        <authorList>
            <person name="Klenk H.-P."/>
        </authorList>
    </citation>
    <scope>NUCLEOTIDE SEQUENCE [LARGE SCALE GENOMIC DNA]</scope>
    <source>
        <strain evidence="2 3">DSM 45584</strain>
    </source>
</reference>
<keyword evidence="3" id="KW-1185">Reference proteome</keyword>
<gene>
    <name evidence="2" type="ORF">BJ970_007673</name>
</gene>
<dbReference type="Proteomes" id="UP000584374">
    <property type="component" value="Unassembled WGS sequence"/>
</dbReference>
<feature type="region of interest" description="Disordered" evidence="1">
    <location>
        <begin position="234"/>
        <end position="272"/>
    </location>
</feature>
<evidence type="ECO:0000256" key="1">
    <source>
        <dbReference type="SAM" id="MobiDB-lite"/>
    </source>
</evidence>
<comment type="caution">
    <text evidence="2">The sequence shown here is derived from an EMBL/GenBank/DDBJ whole genome shotgun (WGS) entry which is preliminary data.</text>
</comment>
<protein>
    <submittedName>
        <fullName evidence="2">Uncharacterized protein</fullName>
    </submittedName>
</protein>
<feature type="non-terminal residue" evidence="2">
    <location>
        <position position="514"/>
    </location>
</feature>
<proteinExistence type="predicted"/>
<evidence type="ECO:0000313" key="2">
    <source>
        <dbReference type="EMBL" id="MBB5160072.1"/>
    </source>
</evidence>
<feature type="region of interest" description="Disordered" evidence="1">
    <location>
        <begin position="1"/>
        <end position="56"/>
    </location>
</feature>
<feature type="region of interest" description="Disordered" evidence="1">
    <location>
        <begin position="404"/>
        <end position="424"/>
    </location>
</feature>
<feature type="region of interest" description="Disordered" evidence="1">
    <location>
        <begin position="99"/>
        <end position="122"/>
    </location>
</feature>
<feature type="compositionally biased region" description="Low complexity" evidence="1">
    <location>
        <begin position="99"/>
        <end position="109"/>
    </location>
</feature>
<accession>A0A840QC00</accession>
<dbReference type="EMBL" id="JACHIW010000006">
    <property type="protein sequence ID" value="MBB5160072.1"/>
    <property type="molecule type" value="Genomic_DNA"/>
</dbReference>
<organism evidence="2 3">
    <name type="scientific">Saccharopolyspora phatthalungensis</name>
    <dbReference type="NCBI Taxonomy" id="664693"/>
    <lineage>
        <taxon>Bacteria</taxon>
        <taxon>Bacillati</taxon>
        <taxon>Actinomycetota</taxon>
        <taxon>Actinomycetes</taxon>
        <taxon>Pseudonocardiales</taxon>
        <taxon>Pseudonocardiaceae</taxon>
        <taxon>Saccharopolyspora</taxon>
    </lineage>
</organism>